<accession>A0A2P6PMH8</accession>
<feature type="chain" id="PRO_5015162475" evidence="1">
    <location>
        <begin position="26"/>
        <end position="55"/>
    </location>
</feature>
<dbReference type="Gramene" id="PRQ23143">
    <property type="protein sequence ID" value="PRQ23143"/>
    <property type="gene ID" value="RchiOBHm_Chr6g0258091"/>
</dbReference>
<evidence type="ECO:0000256" key="1">
    <source>
        <dbReference type="SAM" id="SignalP"/>
    </source>
</evidence>
<organism evidence="2 3">
    <name type="scientific">Rosa chinensis</name>
    <name type="common">China rose</name>
    <dbReference type="NCBI Taxonomy" id="74649"/>
    <lineage>
        <taxon>Eukaryota</taxon>
        <taxon>Viridiplantae</taxon>
        <taxon>Streptophyta</taxon>
        <taxon>Embryophyta</taxon>
        <taxon>Tracheophyta</taxon>
        <taxon>Spermatophyta</taxon>
        <taxon>Magnoliopsida</taxon>
        <taxon>eudicotyledons</taxon>
        <taxon>Gunneridae</taxon>
        <taxon>Pentapetalae</taxon>
        <taxon>rosids</taxon>
        <taxon>fabids</taxon>
        <taxon>Rosales</taxon>
        <taxon>Rosaceae</taxon>
        <taxon>Rosoideae</taxon>
        <taxon>Rosoideae incertae sedis</taxon>
        <taxon>Rosa</taxon>
    </lineage>
</organism>
<evidence type="ECO:0000313" key="3">
    <source>
        <dbReference type="Proteomes" id="UP000238479"/>
    </source>
</evidence>
<dbReference type="Proteomes" id="UP000238479">
    <property type="component" value="Chromosome 6"/>
</dbReference>
<name>A0A2P6PMH8_ROSCH</name>
<dbReference type="AlphaFoldDB" id="A0A2P6PMH8"/>
<protein>
    <submittedName>
        <fullName evidence="2">Uncharacterized protein</fullName>
    </submittedName>
</protein>
<keyword evidence="1" id="KW-0732">Signal</keyword>
<feature type="signal peptide" evidence="1">
    <location>
        <begin position="1"/>
        <end position="25"/>
    </location>
</feature>
<dbReference type="EMBL" id="PDCK01000044">
    <property type="protein sequence ID" value="PRQ23143.1"/>
    <property type="molecule type" value="Genomic_DNA"/>
</dbReference>
<proteinExistence type="predicted"/>
<reference evidence="2 3" key="1">
    <citation type="journal article" date="2018" name="Nat. Genet.">
        <title>The Rosa genome provides new insights in the design of modern roses.</title>
        <authorList>
            <person name="Bendahmane M."/>
        </authorList>
    </citation>
    <scope>NUCLEOTIDE SEQUENCE [LARGE SCALE GENOMIC DNA]</scope>
    <source>
        <strain evidence="3">cv. Old Blush</strain>
    </source>
</reference>
<comment type="caution">
    <text evidence="2">The sequence shown here is derived from an EMBL/GenBank/DDBJ whole genome shotgun (WGS) entry which is preliminary data.</text>
</comment>
<evidence type="ECO:0000313" key="2">
    <source>
        <dbReference type="EMBL" id="PRQ23143.1"/>
    </source>
</evidence>
<keyword evidence="3" id="KW-1185">Reference proteome</keyword>
<sequence>MGSMRKSTWIVFLPLFLFLFFDIDSLFCLHSGEPCVIWEVLMIMIGCHEKVCTCI</sequence>
<gene>
    <name evidence="2" type="ORF">RchiOBHm_Chr6g0258091</name>
</gene>